<sequence length="256" mass="28403">MSGDDAAARNTGAPQGLDSEWAVEQCNEWLRLHERVAIPEAEREPRGAKQRLKGSTAERAKITNRVLRVAEAVWADWNDRYFRNMNATTVRELIFELEEGIEVRERLGLSHSGPALAADALHPWVWEAARPHWNADNYDAAVWAAAINVNSQLKAKAKRPDLGESNLVEAAFGISPPDEGKVRLRLCDETNPALFKDRHLGALSLGRGLFAGVRNPLNHIGAEDLTEQEALETLAAWSLFARWVDRADVVTNEATA</sequence>
<feature type="domain" description="Conserved hypothetical protein CHP02391" evidence="1">
    <location>
        <begin position="120"/>
        <end position="244"/>
    </location>
</feature>
<name>A0A848KTG9_9ACTN</name>
<proteinExistence type="predicted"/>
<gene>
    <name evidence="2" type="ORF">HH308_11205</name>
</gene>
<evidence type="ECO:0000313" key="2">
    <source>
        <dbReference type="EMBL" id="NMO01780.1"/>
    </source>
</evidence>
<evidence type="ECO:0000313" key="3">
    <source>
        <dbReference type="Proteomes" id="UP000550729"/>
    </source>
</evidence>
<reference evidence="2 3" key="1">
    <citation type="submission" date="2020-04" db="EMBL/GenBank/DDBJ databases">
        <title>Gordonia sp. nov. TBRC 11910.</title>
        <authorList>
            <person name="Suriyachadkun C."/>
        </authorList>
    </citation>
    <scope>NUCLEOTIDE SEQUENCE [LARGE SCALE GENOMIC DNA]</scope>
    <source>
        <strain evidence="2 3">TBRC 11910</strain>
    </source>
</reference>
<dbReference type="InterPro" id="IPR012654">
    <property type="entry name" value="CHP02391"/>
</dbReference>
<comment type="caution">
    <text evidence="2">The sequence shown here is derived from an EMBL/GenBank/DDBJ whole genome shotgun (WGS) entry which is preliminary data.</text>
</comment>
<protein>
    <recommendedName>
        <fullName evidence="1">Conserved hypothetical protein CHP02391 domain-containing protein</fullName>
    </recommendedName>
</protein>
<accession>A0A848KTG9</accession>
<dbReference type="AlphaFoldDB" id="A0A848KTG9"/>
<dbReference type="Proteomes" id="UP000550729">
    <property type="component" value="Unassembled WGS sequence"/>
</dbReference>
<dbReference type="RefSeq" id="WP_170194295.1">
    <property type="nucleotide sequence ID" value="NZ_JABBNB010000010.1"/>
</dbReference>
<keyword evidence="3" id="KW-1185">Reference proteome</keyword>
<dbReference type="EMBL" id="JABBNB010000010">
    <property type="protein sequence ID" value="NMO01780.1"/>
    <property type="molecule type" value="Genomic_DNA"/>
</dbReference>
<dbReference type="Pfam" id="PF09509">
    <property type="entry name" value="Hypoth_Ymh"/>
    <property type="match status" value="1"/>
</dbReference>
<organism evidence="2 3">
    <name type="scientific">Gordonia asplenii</name>
    <dbReference type="NCBI Taxonomy" id="2725283"/>
    <lineage>
        <taxon>Bacteria</taxon>
        <taxon>Bacillati</taxon>
        <taxon>Actinomycetota</taxon>
        <taxon>Actinomycetes</taxon>
        <taxon>Mycobacteriales</taxon>
        <taxon>Gordoniaceae</taxon>
        <taxon>Gordonia</taxon>
    </lineage>
</organism>
<evidence type="ECO:0000259" key="1">
    <source>
        <dbReference type="Pfam" id="PF09509"/>
    </source>
</evidence>